<dbReference type="InterPro" id="IPR011033">
    <property type="entry name" value="PRC_barrel-like_sf"/>
</dbReference>
<dbReference type="GO" id="GO:0006364">
    <property type="term" value="P:rRNA processing"/>
    <property type="evidence" value="ECO:0007669"/>
    <property type="project" value="UniProtKB-UniRule"/>
</dbReference>
<evidence type="ECO:0000256" key="5">
    <source>
        <dbReference type="HAMAP-Rule" id="MF_00014"/>
    </source>
</evidence>
<dbReference type="InterPro" id="IPR009000">
    <property type="entry name" value="Transl_B-barrel_sf"/>
</dbReference>
<evidence type="ECO:0000259" key="6">
    <source>
        <dbReference type="Pfam" id="PF01782"/>
    </source>
</evidence>
<evidence type="ECO:0000256" key="2">
    <source>
        <dbReference type="ARBA" id="ARBA00022517"/>
    </source>
</evidence>
<keyword evidence="1 5" id="KW-0963">Cytoplasm</keyword>
<proteinExistence type="inferred from homology"/>
<evidence type="ECO:0000313" key="8">
    <source>
        <dbReference type="EMBL" id="MCW3805273.1"/>
    </source>
</evidence>
<accession>A0AAE3MCJ6</accession>
<comment type="subunit">
    <text evidence="5">Binds ribosomal protein uS19.</text>
</comment>
<comment type="caution">
    <text evidence="8">The sequence shown here is derived from an EMBL/GenBank/DDBJ whole genome shotgun (WGS) entry which is preliminary data.</text>
</comment>
<name>A0AAE3MCJ6_9BACT</name>
<comment type="subcellular location">
    <subcellularLocation>
        <location evidence="5">Cytoplasm</location>
    </subcellularLocation>
</comment>
<dbReference type="GO" id="GO:0005840">
    <property type="term" value="C:ribosome"/>
    <property type="evidence" value="ECO:0007669"/>
    <property type="project" value="InterPro"/>
</dbReference>
<dbReference type="GO" id="GO:0005737">
    <property type="term" value="C:cytoplasm"/>
    <property type="evidence" value="ECO:0007669"/>
    <property type="project" value="UniProtKB-SubCell"/>
</dbReference>
<feature type="domain" description="Ribosome maturation factor RimM PRC barrel" evidence="7">
    <location>
        <begin position="104"/>
        <end position="168"/>
    </location>
</feature>
<keyword evidence="2 5" id="KW-0690">Ribosome biogenesis</keyword>
<reference evidence="8" key="1">
    <citation type="submission" date="2022-10" db="EMBL/GenBank/DDBJ databases">
        <authorList>
            <person name="Yu W.X."/>
        </authorList>
    </citation>
    <scope>NUCLEOTIDE SEQUENCE</scope>
    <source>
        <strain evidence="8">D04</strain>
    </source>
</reference>
<dbReference type="AlphaFoldDB" id="A0AAE3MCJ6"/>
<dbReference type="NCBIfam" id="TIGR02273">
    <property type="entry name" value="16S_RimM"/>
    <property type="match status" value="1"/>
</dbReference>
<dbReference type="GO" id="GO:0043022">
    <property type="term" value="F:ribosome binding"/>
    <property type="evidence" value="ECO:0007669"/>
    <property type="project" value="InterPro"/>
</dbReference>
<evidence type="ECO:0000256" key="4">
    <source>
        <dbReference type="ARBA" id="ARBA00023186"/>
    </source>
</evidence>
<gene>
    <name evidence="5 8" type="primary">rimM</name>
    <name evidence="8" type="ORF">OM074_06515</name>
</gene>
<sequence>MIEKDQCVAVGYINKPHGIKGEIVFSLLDGFYSEDIDTNFLLLNIDNGLVPFRIESIRTKSSKTLLVKLNDVNSEDKARDLCDAEVYLKPEEILKEEEAPSGAFIGFKVNDASKGQIGTILDINEIAKNPIFIIENEGKEILIPINQDFITKVDELTKTIEMDLPEGLIDLYLEG</sequence>
<comment type="domain">
    <text evidence="5">The PRC barrel domain binds ribosomal protein uS19.</text>
</comment>
<dbReference type="PANTHER" id="PTHR33692:SF1">
    <property type="entry name" value="RIBOSOME MATURATION FACTOR RIMM"/>
    <property type="match status" value="1"/>
</dbReference>
<keyword evidence="4 5" id="KW-0143">Chaperone</keyword>
<dbReference type="RefSeq" id="WP_301198594.1">
    <property type="nucleotide sequence ID" value="NZ_JAPDPI010000009.1"/>
</dbReference>
<dbReference type="Pfam" id="PF01782">
    <property type="entry name" value="RimM"/>
    <property type="match status" value="1"/>
</dbReference>
<dbReference type="InterPro" id="IPR011961">
    <property type="entry name" value="RimM"/>
</dbReference>
<feature type="domain" description="RimM N-terminal" evidence="6">
    <location>
        <begin position="10"/>
        <end position="89"/>
    </location>
</feature>
<dbReference type="SUPFAM" id="SSF50447">
    <property type="entry name" value="Translation proteins"/>
    <property type="match status" value="1"/>
</dbReference>
<evidence type="ECO:0000256" key="1">
    <source>
        <dbReference type="ARBA" id="ARBA00022490"/>
    </source>
</evidence>
<evidence type="ECO:0000256" key="3">
    <source>
        <dbReference type="ARBA" id="ARBA00022552"/>
    </source>
</evidence>
<dbReference type="EMBL" id="JAPDPI010000009">
    <property type="protein sequence ID" value="MCW3805273.1"/>
    <property type="molecule type" value="Genomic_DNA"/>
</dbReference>
<protein>
    <recommendedName>
        <fullName evidence="5">Ribosome maturation factor RimM</fullName>
    </recommendedName>
</protein>
<evidence type="ECO:0000313" key="9">
    <source>
        <dbReference type="Proteomes" id="UP001207408"/>
    </source>
</evidence>
<dbReference type="InterPro" id="IPR036976">
    <property type="entry name" value="RimM_N_sf"/>
</dbReference>
<dbReference type="Gene3D" id="2.30.30.240">
    <property type="entry name" value="PRC-barrel domain"/>
    <property type="match status" value="1"/>
</dbReference>
<comment type="similarity">
    <text evidence="5">Belongs to the RimM family.</text>
</comment>
<organism evidence="8 9">
    <name type="scientific">Plebeiibacterium marinum</name>
    <dbReference type="NCBI Taxonomy" id="2992111"/>
    <lineage>
        <taxon>Bacteria</taxon>
        <taxon>Pseudomonadati</taxon>
        <taxon>Bacteroidota</taxon>
        <taxon>Bacteroidia</taxon>
        <taxon>Marinilabiliales</taxon>
        <taxon>Marinilabiliaceae</taxon>
        <taxon>Plebeiibacterium</taxon>
    </lineage>
</organism>
<dbReference type="Gene3D" id="2.40.30.60">
    <property type="entry name" value="RimM"/>
    <property type="match status" value="1"/>
</dbReference>
<dbReference type="GO" id="GO:0042274">
    <property type="term" value="P:ribosomal small subunit biogenesis"/>
    <property type="evidence" value="ECO:0007669"/>
    <property type="project" value="UniProtKB-UniRule"/>
</dbReference>
<dbReference type="PANTHER" id="PTHR33692">
    <property type="entry name" value="RIBOSOME MATURATION FACTOR RIMM"/>
    <property type="match status" value="1"/>
</dbReference>
<comment type="function">
    <text evidence="5">An accessory protein needed during the final step in the assembly of 30S ribosomal subunit, possibly for assembly of the head region. Essential for efficient processing of 16S rRNA. May be needed both before and after RbfA during the maturation of 16S rRNA. It has affinity for free ribosomal 30S subunits but not for 70S ribosomes.</text>
</comment>
<evidence type="ECO:0000259" key="7">
    <source>
        <dbReference type="Pfam" id="PF24986"/>
    </source>
</evidence>
<dbReference type="InterPro" id="IPR056792">
    <property type="entry name" value="PRC_RimM"/>
</dbReference>
<dbReference type="Proteomes" id="UP001207408">
    <property type="component" value="Unassembled WGS sequence"/>
</dbReference>
<dbReference type="InterPro" id="IPR002676">
    <property type="entry name" value="RimM_N"/>
</dbReference>
<dbReference type="Pfam" id="PF24986">
    <property type="entry name" value="PRC_RimM"/>
    <property type="match status" value="1"/>
</dbReference>
<dbReference type="SUPFAM" id="SSF50346">
    <property type="entry name" value="PRC-barrel domain"/>
    <property type="match status" value="1"/>
</dbReference>
<dbReference type="HAMAP" id="MF_00014">
    <property type="entry name" value="Ribosome_mat_RimM"/>
    <property type="match status" value="1"/>
</dbReference>
<keyword evidence="9" id="KW-1185">Reference proteome</keyword>
<keyword evidence="3 5" id="KW-0698">rRNA processing</keyword>